<feature type="region of interest" description="Disordered" evidence="1">
    <location>
        <begin position="283"/>
        <end position="305"/>
    </location>
</feature>
<evidence type="ECO:0000313" key="3">
    <source>
        <dbReference type="Proteomes" id="UP000799750"/>
    </source>
</evidence>
<feature type="compositionally biased region" description="Polar residues" evidence="1">
    <location>
        <begin position="237"/>
        <end position="251"/>
    </location>
</feature>
<proteinExistence type="predicted"/>
<feature type="region of interest" description="Disordered" evidence="1">
    <location>
        <begin position="349"/>
        <end position="388"/>
    </location>
</feature>
<dbReference type="OrthoDB" id="10517408at2759"/>
<gene>
    <name evidence="2" type="ORF">BU16DRAFT_44646</name>
</gene>
<feature type="compositionally biased region" description="Acidic residues" evidence="1">
    <location>
        <begin position="182"/>
        <end position="208"/>
    </location>
</feature>
<keyword evidence="3" id="KW-1185">Reference proteome</keyword>
<dbReference type="Proteomes" id="UP000799750">
    <property type="component" value="Unassembled WGS sequence"/>
</dbReference>
<protein>
    <submittedName>
        <fullName evidence="2">Uncharacterized protein</fullName>
    </submittedName>
</protein>
<dbReference type="AlphaFoldDB" id="A0A6A6QQ86"/>
<evidence type="ECO:0000256" key="1">
    <source>
        <dbReference type="SAM" id="MobiDB-lite"/>
    </source>
</evidence>
<sequence length="469" mass="51874">MVSTWTTKKLKGEVTDQTDAMVDEMVDEMKRNWGVENIATTIPQQFRYIARVPRSNHRRYERPRRAEDDPTRWSYGVLRKLRKLTRCSKGDVAGGLASLQLMVEKMETARDRTGLLGLWPRNLKPAITHYKHFHPGAVNNWARVRSEDLRQVEAILGETLGPSACVMVALGPAPTGPTAPIEDSDSESEDEDDENDDEDDDEDDDDDRPDGAHTTTTTLPIRGNTHATDLGEQHAENGTATTGTLMGSGTIAQDPLTDPNTPSDAADLAARNAREESSLFIPEATPEPANMDQPHTTEPLTAKDTADPTCIRAQREALLATIQNQNGGSLFGDGPGTSTNTALNMQPTTTESQTLHDHANPLSQATGDSAPPPESDIDIKPEPADEVDVKIEPGIKIEPGLTSSFRRKRPGYYEFFEDDPEDKELLRLRIDVEEKEARAARTRFEAMARERKRQRKGRPGGWLNPLVID</sequence>
<dbReference type="EMBL" id="MU004190">
    <property type="protein sequence ID" value="KAF2494648.1"/>
    <property type="molecule type" value="Genomic_DNA"/>
</dbReference>
<organism evidence="2 3">
    <name type="scientific">Lophium mytilinum</name>
    <dbReference type="NCBI Taxonomy" id="390894"/>
    <lineage>
        <taxon>Eukaryota</taxon>
        <taxon>Fungi</taxon>
        <taxon>Dikarya</taxon>
        <taxon>Ascomycota</taxon>
        <taxon>Pezizomycotina</taxon>
        <taxon>Dothideomycetes</taxon>
        <taxon>Pleosporomycetidae</taxon>
        <taxon>Mytilinidiales</taxon>
        <taxon>Mytilinidiaceae</taxon>
        <taxon>Lophium</taxon>
    </lineage>
</organism>
<accession>A0A6A6QQ86</accession>
<feature type="region of interest" description="Disordered" evidence="1">
    <location>
        <begin position="448"/>
        <end position="469"/>
    </location>
</feature>
<feature type="compositionally biased region" description="Low complexity" evidence="1">
    <location>
        <begin position="171"/>
        <end position="180"/>
    </location>
</feature>
<feature type="region of interest" description="Disordered" evidence="1">
    <location>
        <begin position="237"/>
        <end position="265"/>
    </location>
</feature>
<feature type="compositionally biased region" description="Basic and acidic residues" evidence="1">
    <location>
        <begin position="377"/>
        <end position="388"/>
    </location>
</feature>
<evidence type="ECO:0000313" key="2">
    <source>
        <dbReference type="EMBL" id="KAF2494648.1"/>
    </source>
</evidence>
<reference evidence="2" key="1">
    <citation type="journal article" date="2020" name="Stud. Mycol.">
        <title>101 Dothideomycetes genomes: a test case for predicting lifestyles and emergence of pathogens.</title>
        <authorList>
            <person name="Haridas S."/>
            <person name="Albert R."/>
            <person name="Binder M."/>
            <person name="Bloem J."/>
            <person name="Labutti K."/>
            <person name="Salamov A."/>
            <person name="Andreopoulos B."/>
            <person name="Baker S."/>
            <person name="Barry K."/>
            <person name="Bills G."/>
            <person name="Bluhm B."/>
            <person name="Cannon C."/>
            <person name="Castanera R."/>
            <person name="Culley D."/>
            <person name="Daum C."/>
            <person name="Ezra D."/>
            <person name="Gonzalez J."/>
            <person name="Henrissat B."/>
            <person name="Kuo A."/>
            <person name="Liang C."/>
            <person name="Lipzen A."/>
            <person name="Lutzoni F."/>
            <person name="Magnuson J."/>
            <person name="Mondo S."/>
            <person name="Nolan M."/>
            <person name="Ohm R."/>
            <person name="Pangilinan J."/>
            <person name="Park H.-J."/>
            <person name="Ramirez L."/>
            <person name="Alfaro M."/>
            <person name="Sun H."/>
            <person name="Tritt A."/>
            <person name="Yoshinaga Y."/>
            <person name="Zwiers L.-H."/>
            <person name="Turgeon B."/>
            <person name="Goodwin S."/>
            <person name="Spatafora J."/>
            <person name="Crous P."/>
            <person name="Grigoriev I."/>
        </authorList>
    </citation>
    <scope>NUCLEOTIDE SEQUENCE</scope>
    <source>
        <strain evidence="2">CBS 269.34</strain>
    </source>
</reference>
<feature type="region of interest" description="Disordered" evidence="1">
    <location>
        <begin position="167"/>
        <end position="225"/>
    </location>
</feature>
<name>A0A6A6QQ86_9PEZI</name>